<dbReference type="SUPFAM" id="SSF56024">
    <property type="entry name" value="Phospholipase D/nuclease"/>
    <property type="match status" value="2"/>
</dbReference>
<dbReference type="GO" id="GO:0016020">
    <property type="term" value="C:membrane"/>
    <property type="evidence" value="ECO:0007669"/>
    <property type="project" value="TreeGrafter"/>
</dbReference>
<accession>A0A1T4ZVK5</accession>
<dbReference type="PROSITE" id="PS50035">
    <property type="entry name" value="PLD"/>
    <property type="match status" value="2"/>
</dbReference>
<dbReference type="Gene3D" id="3.30.870.10">
    <property type="entry name" value="Endonuclease Chain A"/>
    <property type="match status" value="2"/>
</dbReference>
<organism evidence="7 8">
    <name type="scientific">Sphingopyxis flava</name>
    <dbReference type="NCBI Taxonomy" id="1507287"/>
    <lineage>
        <taxon>Bacteria</taxon>
        <taxon>Pseudomonadati</taxon>
        <taxon>Pseudomonadota</taxon>
        <taxon>Alphaproteobacteria</taxon>
        <taxon>Sphingomonadales</taxon>
        <taxon>Sphingomonadaceae</taxon>
        <taxon>Sphingopyxis</taxon>
    </lineage>
</organism>
<dbReference type="InterPro" id="IPR001736">
    <property type="entry name" value="PLipase_D/transphosphatidylase"/>
</dbReference>
<dbReference type="Proteomes" id="UP000190044">
    <property type="component" value="Unassembled WGS sequence"/>
</dbReference>
<gene>
    <name evidence="7" type="ORF">SAMN06295937_1001225</name>
</gene>
<dbReference type="SMART" id="SM00155">
    <property type="entry name" value="PLDc"/>
    <property type="match status" value="2"/>
</dbReference>
<dbReference type="OrthoDB" id="9814092at2"/>
<name>A0A1T4ZVK5_9SPHN</name>
<evidence type="ECO:0000256" key="5">
    <source>
        <dbReference type="ARBA" id="ARBA00029594"/>
    </source>
</evidence>
<evidence type="ECO:0000259" key="6">
    <source>
        <dbReference type="PROSITE" id="PS50035"/>
    </source>
</evidence>
<comment type="function">
    <text evidence="1">Could be a virulence factor.</text>
</comment>
<evidence type="ECO:0000256" key="1">
    <source>
        <dbReference type="ARBA" id="ARBA00003145"/>
    </source>
</evidence>
<keyword evidence="4" id="KW-0964">Secreted</keyword>
<sequence>MTEATASAPPPQRLTANVAGHRLELLFDGADRLEQLRALIDGAARSIDIIMYIFDDDPIGRDIVARLVAAARRGVRVRAVIDRFGSSDTPDSLFAPLRAEGGSVTFFSRRWRSSYLIRNHQKLLLFDGKTAVTGGFNIAEHYLSPPGRDCWFDLGLLVEGPSLAKAAAWFEAIHAYTLANDGKLLMLRRIIREWPVRGGPVEWLVGGPTERLSPWARAVRQDLDQALRLDMAMAYFSPGQGMLRRLGRVARQGRARLIMAGKSDNAATIGASRLLYGYLLRKHAEVWEYQPCKLHMKLIVINNVTYIGSANFDARSLFVNVEIMLRIEDAEFAATMRDFIAALEPDCEVITRQSHKARASWPKRLRWTLAWFVVCLADYTVSRRLNFGLAEPDLETV</sequence>
<evidence type="ECO:0000313" key="8">
    <source>
        <dbReference type="Proteomes" id="UP000190044"/>
    </source>
</evidence>
<dbReference type="InterPro" id="IPR025202">
    <property type="entry name" value="PLD-like_dom"/>
</dbReference>
<dbReference type="AlphaFoldDB" id="A0A1T4ZVK5"/>
<dbReference type="CDD" id="cd09159">
    <property type="entry name" value="PLDc_ybhO_like_2"/>
    <property type="match status" value="1"/>
</dbReference>
<feature type="domain" description="PLD phosphodiesterase" evidence="6">
    <location>
        <begin position="294"/>
        <end position="316"/>
    </location>
</feature>
<evidence type="ECO:0000256" key="2">
    <source>
        <dbReference type="ARBA" id="ARBA00004613"/>
    </source>
</evidence>
<evidence type="ECO:0000313" key="7">
    <source>
        <dbReference type="EMBL" id="SKB26716.1"/>
    </source>
</evidence>
<dbReference type="RefSeq" id="WP_079636939.1">
    <property type="nucleotide sequence ID" value="NZ_FUYP01000001.1"/>
</dbReference>
<dbReference type="PANTHER" id="PTHR21248:SF23">
    <property type="entry name" value="CARDIOLIPIN SYNTHASE B"/>
    <property type="match status" value="1"/>
</dbReference>
<reference evidence="8" key="1">
    <citation type="submission" date="2017-02" db="EMBL/GenBank/DDBJ databases">
        <authorList>
            <person name="Varghese N."/>
            <person name="Submissions S."/>
        </authorList>
    </citation>
    <scope>NUCLEOTIDE SEQUENCE [LARGE SCALE GENOMIC DNA]</scope>
    <source>
        <strain evidence="8">R11H</strain>
    </source>
</reference>
<comment type="subcellular location">
    <subcellularLocation>
        <location evidence="2">Secreted</location>
    </subcellularLocation>
</comment>
<protein>
    <recommendedName>
        <fullName evidence="3">Phospholipase D</fullName>
    </recommendedName>
    <alternativeName>
        <fullName evidence="5">Choline phosphatase</fullName>
    </alternativeName>
</protein>
<evidence type="ECO:0000256" key="4">
    <source>
        <dbReference type="ARBA" id="ARBA00022525"/>
    </source>
</evidence>
<dbReference type="PANTHER" id="PTHR21248">
    <property type="entry name" value="CARDIOLIPIN SYNTHASE"/>
    <property type="match status" value="1"/>
</dbReference>
<dbReference type="Pfam" id="PF13091">
    <property type="entry name" value="PLDc_2"/>
    <property type="match status" value="2"/>
</dbReference>
<evidence type="ECO:0000256" key="3">
    <source>
        <dbReference type="ARBA" id="ARBA00018392"/>
    </source>
</evidence>
<dbReference type="GO" id="GO:0005576">
    <property type="term" value="C:extracellular region"/>
    <property type="evidence" value="ECO:0007669"/>
    <property type="project" value="UniProtKB-SubCell"/>
</dbReference>
<dbReference type="CDD" id="cd09110">
    <property type="entry name" value="PLDc_CLS_1"/>
    <property type="match status" value="1"/>
</dbReference>
<feature type="domain" description="PLD phosphodiesterase" evidence="6">
    <location>
        <begin position="115"/>
        <end position="142"/>
    </location>
</feature>
<keyword evidence="8" id="KW-1185">Reference proteome</keyword>
<dbReference type="GO" id="GO:0032049">
    <property type="term" value="P:cardiolipin biosynthetic process"/>
    <property type="evidence" value="ECO:0007669"/>
    <property type="project" value="UniProtKB-ARBA"/>
</dbReference>
<proteinExistence type="predicted"/>
<dbReference type="EMBL" id="FUYP01000001">
    <property type="protein sequence ID" value="SKB26716.1"/>
    <property type="molecule type" value="Genomic_DNA"/>
</dbReference>
<dbReference type="GO" id="GO:0008808">
    <property type="term" value="F:cardiolipin synthase activity"/>
    <property type="evidence" value="ECO:0007669"/>
    <property type="project" value="TreeGrafter"/>
</dbReference>